<organism evidence="2 3">
    <name type="scientific">Trypanosoma theileri</name>
    <dbReference type="NCBI Taxonomy" id="67003"/>
    <lineage>
        <taxon>Eukaryota</taxon>
        <taxon>Discoba</taxon>
        <taxon>Euglenozoa</taxon>
        <taxon>Kinetoplastea</taxon>
        <taxon>Metakinetoplastina</taxon>
        <taxon>Trypanosomatida</taxon>
        <taxon>Trypanosomatidae</taxon>
        <taxon>Trypanosoma</taxon>
    </lineage>
</organism>
<dbReference type="GeneID" id="39981758"/>
<feature type="compositionally biased region" description="Basic and acidic residues" evidence="1">
    <location>
        <begin position="21"/>
        <end position="30"/>
    </location>
</feature>
<reference evidence="2 3" key="1">
    <citation type="submission" date="2017-03" db="EMBL/GenBank/DDBJ databases">
        <title>An alternative strategy for trypanosome survival in the mammalian bloodstream revealed through genome and transcriptome analysis of the ubiquitous bovine parasite Trypanosoma (Megatrypanum) theileri.</title>
        <authorList>
            <person name="Kelly S."/>
            <person name="Ivens A."/>
            <person name="Mott A."/>
            <person name="O'Neill E."/>
            <person name="Emms D."/>
            <person name="Macleod O."/>
            <person name="Voorheis P."/>
            <person name="Matthews J."/>
            <person name="Matthews K."/>
            <person name="Carrington M."/>
        </authorList>
    </citation>
    <scope>NUCLEOTIDE SEQUENCE [LARGE SCALE GENOMIC DNA]</scope>
    <source>
        <strain evidence="2">Edinburgh</strain>
    </source>
</reference>
<feature type="compositionally biased region" description="Basic and acidic residues" evidence="1">
    <location>
        <begin position="251"/>
        <end position="261"/>
    </location>
</feature>
<gene>
    <name evidence="2" type="ORF">TM35_000032110</name>
</gene>
<protein>
    <submittedName>
        <fullName evidence="2">Uncharacterized protein</fullName>
    </submittedName>
</protein>
<feature type="compositionally biased region" description="Low complexity" evidence="1">
    <location>
        <begin position="209"/>
        <end position="224"/>
    </location>
</feature>
<dbReference type="VEuPathDB" id="TriTrypDB:TM35_000032110"/>
<keyword evidence="3" id="KW-1185">Reference proteome</keyword>
<feature type="compositionally biased region" description="Low complexity" evidence="1">
    <location>
        <begin position="425"/>
        <end position="440"/>
    </location>
</feature>
<feature type="compositionally biased region" description="Polar residues" evidence="1">
    <location>
        <begin position="442"/>
        <end position="455"/>
    </location>
</feature>
<accession>A0A1X0P6G9</accession>
<dbReference type="Proteomes" id="UP000192257">
    <property type="component" value="Unassembled WGS sequence"/>
</dbReference>
<feature type="compositionally biased region" description="Low complexity" evidence="1">
    <location>
        <begin position="120"/>
        <end position="136"/>
    </location>
</feature>
<feature type="region of interest" description="Disordered" evidence="1">
    <location>
        <begin position="207"/>
        <end position="269"/>
    </location>
</feature>
<dbReference type="AlphaFoldDB" id="A0A1X0P6G9"/>
<feature type="region of interest" description="Disordered" evidence="1">
    <location>
        <begin position="425"/>
        <end position="457"/>
    </location>
</feature>
<feature type="region of interest" description="Disordered" evidence="1">
    <location>
        <begin position="283"/>
        <end position="316"/>
    </location>
</feature>
<evidence type="ECO:0000256" key="1">
    <source>
        <dbReference type="SAM" id="MobiDB-lite"/>
    </source>
</evidence>
<feature type="region of interest" description="Disordered" evidence="1">
    <location>
        <begin position="21"/>
        <end position="55"/>
    </location>
</feature>
<comment type="caution">
    <text evidence="2">The sequence shown here is derived from an EMBL/GenBank/DDBJ whole genome shotgun (WGS) entry which is preliminary data.</text>
</comment>
<evidence type="ECO:0000313" key="3">
    <source>
        <dbReference type="Proteomes" id="UP000192257"/>
    </source>
</evidence>
<feature type="region of interest" description="Disordered" evidence="1">
    <location>
        <begin position="474"/>
        <end position="501"/>
    </location>
</feature>
<feature type="region of interest" description="Disordered" evidence="1">
    <location>
        <begin position="118"/>
        <end position="143"/>
    </location>
</feature>
<dbReference type="OrthoDB" id="243736at2759"/>
<feature type="compositionally biased region" description="Basic and acidic residues" evidence="1">
    <location>
        <begin position="292"/>
        <end position="311"/>
    </location>
</feature>
<sequence length="522" mass="57851">MYLGPWEEYRILKAMENLREKNEQMREETTGKTGGASFGRTIWGPDADRSSSHHFPLNLDAATTQDTTLVDSIKLSQVSSTPSAPRIRLKKKNTTKPKKGLRFLMKVRDVDVYTEEDVASTTSIKSSESSDTLSCSDGTSEVRRQHSNFNKTNSECDLRGNVRNTPQVETISSGSSIPMSVHVELGTGRVIRKPQLQTIPNVLTEESSRFLQSSSSQSRNRSNQPLLEFIRGAPLDTKSKYERAGQPLLERQTEKNRKKETGPSQEELEQQIERRLRLQMLYSGQHTSNDSSRVEDVKQDQREKEKEKEEGQGLNRTEPISLVPWDDHFTNPSKPPLISAEAPGFPPVAISVSMDEKREKKEKKERSSLRPSSALAHTRVMHPYDIGAPIAPPIQVPFTSVREITTPLGTPSRMIYERIRSAGSNSNSINGNSSSTIIGRPETTSPVSSTENNPLPNLRRRETIVPSAVVSQNNGTVSMDSGNAAPLPVSDTPQATAANPLDDDTVGALISWAEQLDPENII</sequence>
<name>A0A1X0P6G9_9TRYP</name>
<evidence type="ECO:0000313" key="2">
    <source>
        <dbReference type="EMBL" id="ORC92458.1"/>
    </source>
</evidence>
<proteinExistence type="predicted"/>
<dbReference type="EMBL" id="NBCO01000003">
    <property type="protein sequence ID" value="ORC92458.1"/>
    <property type="molecule type" value="Genomic_DNA"/>
</dbReference>
<dbReference type="RefSeq" id="XP_028886524.1">
    <property type="nucleotide sequence ID" value="XM_029021978.1"/>
</dbReference>